<dbReference type="RefSeq" id="WP_040007905.1">
    <property type="nucleotide sequence ID" value="NZ_CP009574.1"/>
</dbReference>
<keyword evidence="1" id="KW-0812">Transmembrane</keyword>
<dbReference type="AlphaFoldDB" id="A0A097EMH4"/>
<evidence type="ECO:0000313" key="2">
    <source>
        <dbReference type="EMBL" id="AIT08772.1"/>
    </source>
</evidence>
<keyword evidence="1" id="KW-1133">Transmembrane helix</keyword>
<dbReference type="STRING" id="1547445.LO80_01460"/>
<feature type="transmembrane region" description="Helical" evidence="1">
    <location>
        <begin position="34"/>
        <end position="59"/>
    </location>
</feature>
<sequence length="140" mass="15955">MSKKLKIISKILITLYIVSIMLSISPIYKMLTFYGFIGTVLSSAFLYIIVMFVLCFFLYKKNIKAIFVSFVSSLFILLTSTIFFNPDYGIIGSLKLVFVRLVNGHLQMFAMSFLAWLIPIVAGIGVVFYFIDQNRNSSKN</sequence>
<feature type="transmembrane region" description="Helical" evidence="1">
    <location>
        <begin position="7"/>
        <end position="28"/>
    </location>
</feature>
<evidence type="ECO:0000313" key="3">
    <source>
        <dbReference type="Proteomes" id="UP000029672"/>
    </source>
</evidence>
<dbReference type="HOGENOM" id="CLU_1832232_0_0_6"/>
<dbReference type="Proteomes" id="UP000029672">
    <property type="component" value="Chromosome"/>
</dbReference>
<name>A0A097EMH4_9GAMM</name>
<feature type="transmembrane region" description="Helical" evidence="1">
    <location>
        <begin position="106"/>
        <end position="131"/>
    </location>
</feature>
<protein>
    <submittedName>
        <fullName evidence="2">Uncharacterized protein</fullName>
    </submittedName>
</protein>
<reference evidence="2 3" key="1">
    <citation type="submission" date="2014-10" db="EMBL/GenBank/DDBJ databases">
        <title>Whole genome sequence of Francisella endociliophora strain FSC1006, isolated from a laboratory culture of the marine ciliate Euplotes raikovi.</title>
        <authorList>
            <person name="Granberg M."/>
            <person name="Backman S."/>
            <person name="Lundmark E."/>
            <person name="Nilsson E."/>
            <person name="Karlsson E."/>
            <person name="Thelaus J."/>
            <person name="Ohrman C."/>
            <person name="Larkeryd A."/>
            <person name="Stenberg P."/>
        </authorList>
    </citation>
    <scope>NUCLEOTIDE SEQUENCE [LARGE SCALE GENOMIC DNA]</scope>
    <source>
        <strain evidence="2 3">FSC1006</strain>
    </source>
</reference>
<keyword evidence="3" id="KW-1185">Reference proteome</keyword>
<feature type="transmembrane region" description="Helical" evidence="1">
    <location>
        <begin position="66"/>
        <end position="86"/>
    </location>
</feature>
<dbReference type="KEGG" id="frf:LO80_01460"/>
<dbReference type="EMBL" id="CP009574">
    <property type="protein sequence ID" value="AIT08772.1"/>
    <property type="molecule type" value="Genomic_DNA"/>
</dbReference>
<accession>A0A097EMH4</accession>
<evidence type="ECO:0000256" key="1">
    <source>
        <dbReference type="SAM" id="Phobius"/>
    </source>
</evidence>
<organism evidence="2 3">
    <name type="scientific">Candidatus Francisella endociliophora</name>
    <dbReference type="NCBI Taxonomy" id="653937"/>
    <lineage>
        <taxon>Bacteria</taxon>
        <taxon>Pseudomonadati</taxon>
        <taxon>Pseudomonadota</taxon>
        <taxon>Gammaproteobacteria</taxon>
        <taxon>Thiotrichales</taxon>
        <taxon>Francisellaceae</taxon>
        <taxon>Francisella</taxon>
    </lineage>
</organism>
<proteinExistence type="predicted"/>
<gene>
    <name evidence="2" type="ORF">LO80_01460</name>
</gene>
<keyword evidence="1" id="KW-0472">Membrane</keyword>